<evidence type="ECO:0000259" key="5">
    <source>
        <dbReference type="PROSITE" id="PS50197"/>
    </source>
</evidence>
<comment type="caution">
    <text evidence="7">The sequence shown here is derived from an EMBL/GenBank/DDBJ whole genome shotgun (WGS) entry which is preliminary data.</text>
</comment>
<dbReference type="OrthoDB" id="26681at2759"/>
<dbReference type="CDD" id="cd01201">
    <property type="entry name" value="PH_BEACH"/>
    <property type="match status" value="1"/>
</dbReference>
<dbReference type="Proteomes" id="UP000006757">
    <property type="component" value="Unassembled WGS sequence"/>
</dbReference>
<evidence type="ECO:0000259" key="6">
    <source>
        <dbReference type="PROSITE" id="PS51783"/>
    </source>
</evidence>
<feature type="region of interest" description="Disordered" evidence="4">
    <location>
        <begin position="1"/>
        <end position="66"/>
    </location>
</feature>
<dbReference type="PROSITE" id="PS50294">
    <property type="entry name" value="WD_REPEATS_REGION"/>
    <property type="match status" value="1"/>
</dbReference>
<dbReference type="InterPro" id="IPR051944">
    <property type="entry name" value="BEACH_domain_protein"/>
</dbReference>
<keyword evidence="8" id="KW-1185">Reference proteome</keyword>
<dbReference type="PANTHER" id="PTHR46108:SF4">
    <property type="entry name" value="BLUE CHEESE"/>
    <property type="match status" value="1"/>
</dbReference>
<feature type="compositionally biased region" description="Polar residues" evidence="4">
    <location>
        <begin position="16"/>
        <end position="31"/>
    </location>
</feature>
<feature type="domain" description="BEACH" evidence="5">
    <location>
        <begin position="1622"/>
        <end position="1911"/>
    </location>
</feature>
<dbReference type="SUPFAM" id="SSF50978">
    <property type="entry name" value="WD40 repeat-like"/>
    <property type="match status" value="1"/>
</dbReference>
<proteinExistence type="predicted"/>
<dbReference type="HOGENOM" id="CLU_000175_1_0_1"/>
<dbReference type="Gene3D" id="2.130.10.10">
    <property type="entry name" value="YVTN repeat-like/Quinoprotein amine dehydrogenase"/>
    <property type="match status" value="1"/>
</dbReference>
<feature type="repeat" description="WD" evidence="3">
    <location>
        <begin position="2049"/>
        <end position="2090"/>
    </location>
</feature>
<dbReference type="InParanoid" id="K1VY45"/>
<dbReference type="PROSITE" id="PS51783">
    <property type="entry name" value="PH_BEACH"/>
    <property type="match status" value="1"/>
</dbReference>
<protein>
    <submittedName>
        <fullName evidence="7">Response to pH-related protein</fullName>
    </submittedName>
</protein>
<dbReference type="STRING" id="1220162.K1VY45"/>
<dbReference type="Pfam" id="PF14844">
    <property type="entry name" value="PH_BEACH"/>
    <property type="match status" value="1"/>
</dbReference>
<dbReference type="CDD" id="cd06071">
    <property type="entry name" value="Beach"/>
    <property type="match status" value="1"/>
</dbReference>
<dbReference type="InterPro" id="IPR001680">
    <property type="entry name" value="WD40_rpt"/>
</dbReference>
<gene>
    <name evidence="7" type="ORF">A1Q2_04179</name>
</gene>
<dbReference type="SUPFAM" id="SSF49899">
    <property type="entry name" value="Concanavalin A-like lectins/glucanases"/>
    <property type="match status" value="1"/>
</dbReference>
<keyword evidence="1 3" id="KW-0853">WD repeat</keyword>
<dbReference type="Gene3D" id="1.10.1540.10">
    <property type="entry name" value="BEACH domain"/>
    <property type="match status" value="1"/>
</dbReference>
<feature type="region of interest" description="Disordered" evidence="4">
    <location>
        <begin position="390"/>
        <end position="418"/>
    </location>
</feature>
<dbReference type="FunCoup" id="K1VY45">
    <property type="interactions" value="56"/>
</dbReference>
<dbReference type="SUPFAM" id="SSF81837">
    <property type="entry name" value="BEACH domain"/>
    <property type="match status" value="1"/>
</dbReference>
<feature type="compositionally biased region" description="Polar residues" evidence="4">
    <location>
        <begin position="1424"/>
        <end position="1438"/>
    </location>
</feature>
<dbReference type="PROSITE" id="PS50197">
    <property type="entry name" value="BEACH"/>
    <property type="match status" value="1"/>
</dbReference>
<dbReference type="InterPro" id="IPR011993">
    <property type="entry name" value="PH-like_dom_sf"/>
</dbReference>
<organism evidence="7 8">
    <name type="scientific">Trichosporon asahii var. asahii (strain CBS 8904)</name>
    <name type="common">Yeast</name>
    <dbReference type="NCBI Taxonomy" id="1220162"/>
    <lineage>
        <taxon>Eukaryota</taxon>
        <taxon>Fungi</taxon>
        <taxon>Dikarya</taxon>
        <taxon>Basidiomycota</taxon>
        <taxon>Agaricomycotina</taxon>
        <taxon>Tremellomycetes</taxon>
        <taxon>Trichosporonales</taxon>
        <taxon>Trichosporonaceae</taxon>
        <taxon>Trichosporon</taxon>
    </lineage>
</organism>
<dbReference type="EMBL" id="AMBO01000313">
    <property type="protein sequence ID" value="EKD01618.1"/>
    <property type="molecule type" value="Genomic_DNA"/>
</dbReference>
<evidence type="ECO:0000256" key="2">
    <source>
        <dbReference type="ARBA" id="ARBA00022737"/>
    </source>
</evidence>
<dbReference type="PROSITE" id="PS50082">
    <property type="entry name" value="WD_REPEATS_2"/>
    <property type="match status" value="1"/>
</dbReference>
<feature type="compositionally biased region" description="Low complexity" evidence="4">
    <location>
        <begin position="1239"/>
        <end position="1260"/>
    </location>
</feature>
<dbReference type="Gene3D" id="2.30.29.30">
    <property type="entry name" value="Pleckstrin-homology domain (PH domain)/Phosphotyrosine-binding domain (PTB)"/>
    <property type="match status" value="1"/>
</dbReference>
<feature type="region of interest" description="Disordered" evidence="4">
    <location>
        <begin position="1231"/>
        <end position="1266"/>
    </location>
</feature>
<dbReference type="InterPro" id="IPR000409">
    <property type="entry name" value="BEACH_dom"/>
</dbReference>
<feature type="compositionally biased region" description="Basic and acidic residues" evidence="4">
    <location>
        <begin position="1"/>
        <end position="10"/>
    </location>
</feature>
<evidence type="ECO:0000313" key="7">
    <source>
        <dbReference type="EMBL" id="EKD01618.1"/>
    </source>
</evidence>
<dbReference type="InterPro" id="IPR023362">
    <property type="entry name" value="PH-BEACH_dom"/>
</dbReference>
<dbReference type="SUPFAM" id="SSF50729">
    <property type="entry name" value="PH domain-like"/>
    <property type="match status" value="1"/>
</dbReference>
<dbReference type="eggNOG" id="KOG1786">
    <property type="taxonomic scope" value="Eukaryota"/>
</dbReference>
<dbReference type="OMA" id="PHEQIEW"/>
<dbReference type="InterPro" id="IPR036372">
    <property type="entry name" value="BEACH_dom_sf"/>
</dbReference>
<name>K1VY45_TRIAC</name>
<accession>K1VY45</accession>
<dbReference type="InterPro" id="IPR015943">
    <property type="entry name" value="WD40/YVTN_repeat-like_dom_sf"/>
</dbReference>
<feature type="region of interest" description="Disordered" evidence="4">
    <location>
        <begin position="2319"/>
        <end position="2368"/>
    </location>
</feature>
<evidence type="ECO:0000256" key="3">
    <source>
        <dbReference type="PROSITE-ProRule" id="PRU00221"/>
    </source>
</evidence>
<feature type="region of interest" description="Disordered" evidence="4">
    <location>
        <begin position="1375"/>
        <end position="1396"/>
    </location>
</feature>
<dbReference type="PANTHER" id="PTHR46108">
    <property type="entry name" value="BLUE CHEESE"/>
    <property type="match status" value="1"/>
</dbReference>
<feature type="region of interest" description="Disordered" evidence="4">
    <location>
        <begin position="1421"/>
        <end position="1462"/>
    </location>
</feature>
<dbReference type="SMART" id="SM01026">
    <property type="entry name" value="Beach"/>
    <property type="match status" value="1"/>
</dbReference>
<reference evidence="7 8" key="1">
    <citation type="journal article" date="2012" name="Eukaryot. Cell">
        <title>Genome sequence of the Trichosporon asahii environmental strain CBS 8904.</title>
        <authorList>
            <person name="Yang R.Y."/>
            <person name="Li H.T."/>
            <person name="Zhu H."/>
            <person name="Zhou G.P."/>
            <person name="Wang M."/>
            <person name="Wang L."/>
        </authorList>
    </citation>
    <scope>NUCLEOTIDE SEQUENCE [LARGE SCALE GENOMIC DNA]</scope>
    <source>
        <strain evidence="7 8">CBS 8904</strain>
    </source>
</reference>
<evidence type="ECO:0000313" key="8">
    <source>
        <dbReference type="Proteomes" id="UP000006757"/>
    </source>
</evidence>
<feature type="compositionally biased region" description="Low complexity" evidence="4">
    <location>
        <begin position="2319"/>
        <end position="2338"/>
    </location>
</feature>
<feature type="compositionally biased region" description="Acidic residues" evidence="4">
    <location>
        <begin position="1447"/>
        <end position="1461"/>
    </location>
</feature>
<feature type="domain" description="BEACH-type PH" evidence="6">
    <location>
        <begin position="1472"/>
        <end position="1596"/>
    </location>
</feature>
<dbReference type="SMART" id="SM00320">
    <property type="entry name" value="WD40"/>
    <property type="match status" value="2"/>
</dbReference>
<dbReference type="InterPro" id="IPR011011">
    <property type="entry name" value="Znf_FYVE_PHD"/>
</dbReference>
<dbReference type="Pfam" id="PF02138">
    <property type="entry name" value="Beach"/>
    <property type="match status" value="1"/>
</dbReference>
<evidence type="ECO:0000256" key="1">
    <source>
        <dbReference type="ARBA" id="ARBA00022574"/>
    </source>
</evidence>
<dbReference type="InterPro" id="IPR036322">
    <property type="entry name" value="WD40_repeat_dom_sf"/>
</dbReference>
<dbReference type="InterPro" id="IPR013320">
    <property type="entry name" value="ConA-like_dom_sf"/>
</dbReference>
<dbReference type="SUPFAM" id="SSF57903">
    <property type="entry name" value="FYVE/PHD zinc finger"/>
    <property type="match status" value="1"/>
</dbReference>
<sequence>MFKIFKDLAREPTPPAGQSGQTGQPAAQNSGEGPAAPVNSSRLATPAAPSPAPTGDSVPSLPPAEEDDHEALQVVGLVHALQHDEGLMQYVETFSQLLSMPATASTRRAFRKQSGFEALVNSLDALAWKPRPDEISPDEWQVHEVQLAEGQRLWFEVLAWAMDRGGEAHFRDHFGYASLLPAVNRLDETSPNPRVFSLLLAHILDNNYALLSLFKGGGEIDAEALDKVGDVRLRWPAAIPLLWAYVLGPPPSGKGKERAVLHDAARSGQVEKNASPVQQKLILVLFRVLLLAAKSTPNLYLIKSFLPELGDFLITRLYGWRAPRHFDDTFPPREEWFADAVESKETAPEWSAPTPELREVYLSLLKRVLEAGTSTEETWRLFSLVRKVPPQARETTPQPETPDATEKSEKQKPFRGKAPLRIATDTPVEGETLDEEVLNLIHNAMTQRNPDSFVFRSSQSDASGIQVPDLGKPWPSSTKGFFFSCWLRISKLNEAITLLHLSQKDQPYPLLQIRVLENSQIGITTSSYSDTTAPEEVVCGSPDALVPHNEWVFFAAGCRKGRSTTGGGGEARFYINGVRVGAVRVAYPVPKPGLKLEHQRRFEGIQVNVGRAPIQDNEVPEADTSFARAEDNEWLLGRALMLDEVVNEDLVMLMHRLGPRYHGNYQEALGKFLTYENATAINVHLHTMAQAAKQKTLALLPSNSAVVRAVRTGPAIAEDSIAFSLNAKDTFDGDYDHVLNAAIPHAARARDFKFGRAELHGAVFPFSTVDLDVGITTVGGAVVALKMIDIARTSQELAQTVQILYDMTKDCWQTSEEMERIHGYELLAAILRPKMKLVTVECARTLLLICGVDYSKSEDAVVNNTTAYRALGLEFELWALASKEVQELYFDHFEMLLATSQHKRYNLLRTFQRSNIVRKLLYAMRSGLYDVETLPMAVDALKTALIARWSAEDALKPIFAYAVSALYAPPPELAAFAEPSPSQLPAALILTMIGEILTPKRTMKLAKAISLPRLLVIFLQSNQAPFVVLPCLTIVQKCLATPRLDSSFQHKFEQEGGFITLARALAPLWDDAVQKQVFKMLGPEDSLACPGAMAIIMAALDLLLQQPQDSVAGIAASVSSLALTAEGDEPERGDECDGRLENLVTKMTVTYRSSAGFRKALNSKRLDSLLPSIVDFATVSASAEGSGVERQRRAITGFLEALIELSKAPSTAINQMQLCVEQLKAASNGDMSASVGSIRSPTSPSASATSSPLSRSSSLLQRIGSPRRTSLRREKPVLKRVLTGESLLEEEKDKNAAWRQIILATDMQRHSAMTLDRKEHWHRVAQVEWPRYVASLRTENGIWADEQGPVKWRLDGSEGPLRMRGRLERIQNTHRVDHKRRGKVRDAIPEPDELSSAISRINDAPWDDPFALVQGEAPIEEETGSGSNAGTPTRQAFGSSIHKDRLDSDDEEDGHDEDEGDDKMRLIARSLQAGDVIESAHNIVRIVGVDALPGLLILGRRNLYLIDGLVQTADGQVVEADQAPRDVLTIPSGTLADFDPNDQRSHRWPYAEVVEINKRAFLFRDVALELYFQDKQNFLVVFKDKKQRSTVTSRLNAKIDSREGFAKSVLGSLLLDTVANVAKAMDTQHLEVFTRRWQNREISNFAYLQMLNQHANRTPNDVTQYPVFPWVLADYESKVLDLTNPATFRDLSLPMGALSEARREAAVERYQATEGVGEPPFHYGTHYSSSMIVCGYMIRMSPFTEIFLALQGGNFDLADRLFSSIPRAWDSASRENRGDVRELIPEFFYSPAFLKNVNRLDLGKKQVSGEDVDDVQLPPWAMEDPMLFVHWNREALESDYVSRHLPAWIDLTFGYKQRDPSAFNCFHPLSYRGAVDLDAMTDESEKAASTAIIHNFGQTPRQIFKTPHPQRVVGAYTPGADRLPVGTKYGVAEHWQLLFRSALPVVESKNRIDHIDPRGNDKPSVQQKHRLIVPEHTNLSVQFGFADDSVRVYCQETGQKGVPVQHAAFASPTLLITVSPLGVITAWRLIVKGSGSRRGDVQLSREATLRGHDQPVTCMAVSTAWNILVTGTPDGNAMVWDTSQLRYTRTLQTPSTTSVQLVGINESNGHVALASQTSLYVYSLNGHAIASTTLESGSMFTGGISFLPREFLTLGDFFAVGIDNGIGLYQVVPGNSAASGAEGEPTEPWKLVKKGVLSTEEGPVTAVRFVGEVLYAAFEPSSTESSAPSSAPLRKKYGLYQWTLPEGPVRPVSDAISSCMSPDCTRSFGLLEPRRICSGCGGAFCSTHAVAVDTLGGARFCDQCRVQLAIANGLGLLPSPGSSAPSGGGNRSRSGSLADRIRSRSASLVDGSRNLAGWGQPSPLGGGQ</sequence>
<evidence type="ECO:0000256" key="4">
    <source>
        <dbReference type="SAM" id="MobiDB-lite"/>
    </source>
</evidence>
<keyword evidence="2" id="KW-0677">Repeat</keyword>